<evidence type="ECO:0000256" key="2">
    <source>
        <dbReference type="ARBA" id="ARBA00008889"/>
    </source>
</evidence>
<dbReference type="AlphaFoldDB" id="A0A0S4STF2"/>
<dbReference type="HAMAP" id="MF_00362">
    <property type="entry name" value="Ribosomal_uL10"/>
    <property type="match status" value="1"/>
</dbReference>
<dbReference type="Gene3D" id="3.30.70.1730">
    <property type="match status" value="1"/>
</dbReference>
<dbReference type="PANTHER" id="PTHR11560">
    <property type="entry name" value="39S RIBOSOMAL PROTEIN L10, MITOCHONDRIAL"/>
    <property type="match status" value="1"/>
</dbReference>
<dbReference type="InterPro" id="IPR022973">
    <property type="entry name" value="Ribosomal_uL10_bac"/>
</dbReference>
<dbReference type="InterPro" id="IPR043141">
    <property type="entry name" value="Ribosomal_uL10-like_sf"/>
</dbReference>
<evidence type="ECO:0000313" key="7">
    <source>
        <dbReference type="EMBL" id="CUU89033.1"/>
    </source>
</evidence>
<evidence type="ECO:0000256" key="6">
    <source>
        <dbReference type="HAMAP-Rule" id="MF_00362"/>
    </source>
</evidence>
<dbReference type="GO" id="GO:0015934">
    <property type="term" value="C:large ribosomal subunit"/>
    <property type="evidence" value="ECO:0007669"/>
    <property type="project" value="InterPro"/>
</dbReference>
<evidence type="ECO:0000256" key="3">
    <source>
        <dbReference type="ARBA" id="ARBA00022980"/>
    </source>
</evidence>
<proteinExistence type="inferred from homology"/>
<protein>
    <recommendedName>
        <fullName evidence="5 6">Large ribosomal subunit protein uL10</fullName>
    </recommendedName>
</protein>
<dbReference type="SUPFAM" id="SSF160369">
    <property type="entry name" value="Ribosomal protein L10-like"/>
    <property type="match status" value="1"/>
</dbReference>
<dbReference type="Pfam" id="PF00466">
    <property type="entry name" value="Ribosomal_L10"/>
    <property type="match status" value="1"/>
</dbReference>
<dbReference type="CDD" id="cd05797">
    <property type="entry name" value="Ribosomal_L10"/>
    <property type="match status" value="1"/>
</dbReference>
<dbReference type="EMBL" id="FAVB01000006">
    <property type="protein sequence ID" value="CUU89033.1"/>
    <property type="molecule type" value="Genomic_DNA"/>
</dbReference>
<dbReference type="NCBIfam" id="NF000955">
    <property type="entry name" value="PRK00099.1-1"/>
    <property type="match status" value="1"/>
</dbReference>
<evidence type="ECO:0000256" key="4">
    <source>
        <dbReference type="ARBA" id="ARBA00023274"/>
    </source>
</evidence>
<comment type="subunit">
    <text evidence="6">Part of the ribosomal stalk of the 50S ribosomal subunit. The N-terminus interacts with L11 and the large rRNA to form the base of the stalk. The C-terminus forms an elongated spine to which L12 dimers bind in a sequential fashion forming a multimeric L10(L12)X complex.</text>
</comment>
<dbReference type="STRING" id="32019.ERS672215_00919"/>
<keyword evidence="6" id="KW-0694">RNA-binding</keyword>
<dbReference type="Gene3D" id="6.10.250.290">
    <property type="match status" value="1"/>
</dbReference>
<dbReference type="RefSeq" id="WP_059435432.1">
    <property type="nucleotide sequence ID" value="NZ_FAVB01000006.1"/>
</dbReference>
<dbReference type="InterPro" id="IPR002363">
    <property type="entry name" value="Ribosomal_uL10_CS_bac"/>
</dbReference>
<dbReference type="GO" id="GO:0070180">
    <property type="term" value="F:large ribosomal subunit rRNA binding"/>
    <property type="evidence" value="ECO:0007669"/>
    <property type="project" value="UniProtKB-UniRule"/>
</dbReference>
<keyword evidence="6" id="KW-0699">rRNA-binding</keyword>
<evidence type="ECO:0000256" key="1">
    <source>
        <dbReference type="ARBA" id="ARBA00002633"/>
    </source>
</evidence>
<evidence type="ECO:0000313" key="8">
    <source>
        <dbReference type="Proteomes" id="UP000052237"/>
    </source>
</evidence>
<dbReference type="GO" id="GO:0006412">
    <property type="term" value="P:translation"/>
    <property type="evidence" value="ECO:0007669"/>
    <property type="project" value="UniProtKB-UniRule"/>
</dbReference>
<reference evidence="7 8" key="1">
    <citation type="submission" date="2015-11" db="EMBL/GenBank/DDBJ databases">
        <authorList>
            <consortium name="Pathogen Informatics"/>
        </authorList>
    </citation>
    <scope>NUCLEOTIDE SEQUENCE [LARGE SCALE GENOMIC DNA]</scope>
    <source>
        <strain evidence="7 8">006A-0059</strain>
    </source>
</reference>
<keyword evidence="8" id="KW-1185">Reference proteome</keyword>
<keyword evidence="4 6" id="KW-0687">Ribonucleoprotein</keyword>
<sequence length="161" mass="17709">MTRNEKAGIISSLEAEFKTSDAIVVCDYKGLSVKKLEALRMAAKELNVKVQVIKNTLANIALNNCGKSGMELKDTNIFVWGEDQLAVTKVVAKFEEKNADLFKIKTAHIDGEVASVSKVVALSKMPSRDELIAMLLQVWNAPIQNFTIGLNALKEKKEQTA</sequence>
<dbReference type="InterPro" id="IPR001790">
    <property type="entry name" value="Ribosomal_uL10"/>
</dbReference>
<gene>
    <name evidence="6 7" type="primary">rplJ</name>
    <name evidence="7" type="ORF">ERS686654_01938</name>
</gene>
<comment type="similarity">
    <text evidence="2 6">Belongs to the universal ribosomal protein uL10 family.</text>
</comment>
<dbReference type="InterPro" id="IPR047865">
    <property type="entry name" value="Ribosomal_uL10_bac_type"/>
</dbReference>
<name>A0A0S4STF2_CAMHY</name>
<dbReference type="GO" id="GO:0003735">
    <property type="term" value="F:structural constituent of ribosome"/>
    <property type="evidence" value="ECO:0007669"/>
    <property type="project" value="InterPro"/>
</dbReference>
<dbReference type="Proteomes" id="UP000052237">
    <property type="component" value="Unassembled WGS sequence"/>
</dbReference>
<comment type="function">
    <text evidence="1 6">Forms part of the ribosomal stalk, playing a central role in the interaction of the ribosome with GTP-bound translation factors.</text>
</comment>
<evidence type="ECO:0000256" key="5">
    <source>
        <dbReference type="ARBA" id="ARBA00035202"/>
    </source>
</evidence>
<dbReference type="PROSITE" id="PS01109">
    <property type="entry name" value="RIBOSOMAL_L10"/>
    <property type="match status" value="1"/>
</dbReference>
<keyword evidence="3 6" id="KW-0689">Ribosomal protein</keyword>
<organism evidence="7 8">
    <name type="scientific">Campylobacter hyointestinalis subsp. hyointestinalis</name>
    <dbReference type="NCBI Taxonomy" id="91352"/>
    <lineage>
        <taxon>Bacteria</taxon>
        <taxon>Pseudomonadati</taxon>
        <taxon>Campylobacterota</taxon>
        <taxon>Epsilonproteobacteria</taxon>
        <taxon>Campylobacterales</taxon>
        <taxon>Campylobacteraceae</taxon>
        <taxon>Campylobacter</taxon>
    </lineage>
</organism>
<comment type="caution">
    <text evidence="7">The sequence shown here is derived from an EMBL/GenBank/DDBJ whole genome shotgun (WGS) entry which is preliminary data.</text>
</comment>
<accession>A0A0S4STF2</accession>